<dbReference type="Proteomes" id="UP001430953">
    <property type="component" value="Unassembled WGS sequence"/>
</dbReference>
<keyword evidence="2" id="KW-0732">Signal</keyword>
<evidence type="ECO:0000256" key="2">
    <source>
        <dbReference type="SAM" id="SignalP"/>
    </source>
</evidence>
<protein>
    <recommendedName>
        <fullName evidence="5">Secreted protein</fullName>
    </recommendedName>
</protein>
<dbReference type="AlphaFoldDB" id="A0AAW2F4V1"/>
<feature type="signal peptide" evidence="2">
    <location>
        <begin position="1"/>
        <end position="19"/>
    </location>
</feature>
<evidence type="ECO:0000313" key="3">
    <source>
        <dbReference type="EMBL" id="KAL0110934.1"/>
    </source>
</evidence>
<sequence>MPTRCSLGVLVVVVVVVVANDGEQERLPGEPVAGGTRMKTRTTAGRVSPSLPRVNLFSRRGGREKERNTTGKANRGKRSFFFLFPPFRPICSPSLFLRFSFSRANLAPVSPPFTRALFRLLPRSIPTACVSAAKSIDRNVFRSGRNERECNRKE</sequence>
<gene>
    <name evidence="3" type="ORF">PUN28_012770</name>
</gene>
<accession>A0AAW2F4V1</accession>
<keyword evidence="4" id="KW-1185">Reference proteome</keyword>
<evidence type="ECO:0000313" key="4">
    <source>
        <dbReference type="Proteomes" id="UP001430953"/>
    </source>
</evidence>
<organism evidence="3 4">
    <name type="scientific">Cardiocondyla obscurior</name>
    <dbReference type="NCBI Taxonomy" id="286306"/>
    <lineage>
        <taxon>Eukaryota</taxon>
        <taxon>Metazoa</taxon>
        <taxon>Ecdysozoa</taxon>
        <taxon>Arthropoda</taxon>
        <taxon>Hexapoda</taxon>
        <taxon>Insecta</taxon>
        <taxon>Pterygota</taxon>
        <taxon>Neoptera</taxon>
        <taxon>Endopterygota</taxon>
        <taxon>Hymenoptera</taxon>
        <taxon>Apocrita</taxon>
        <taxon>Aculeata</taxon>
        <taxon>Formicoidea</taxon>
        <taxon>Formicidae</taxon>
        <taxon>Myrmicinae</taxon>
        <taxon>Cardiocondyla</taxon>
    </lineage>
</organism>
<evidence type="ECO:0008006" key="5">
    <source>
        <dbReference type="Google" id="ProtNLM"/>
    </source>
</evidence>
<comment type="caution">
    <text evidence="3">The sequence shown here is derived from an EMBL/GenBank/DDBJ whole genome shotgun (WGS) entry which is preliminary data.</text>
</comment>
<proteinExistence type="predicted"/>
<evidence type="ECO:0000256" key="1">
    <source>
        <dbReference type="SAM" id="MobiDB-lite"/>
    </source>
</evidence>
<feature type="chain" id="PRO_5043609917" description="Secreted protein" evidence="2">
    <location>
        <begin position="20"/>
        <end position="154"/>
    </location>
</feature>
<dbReference type="EMBL" id="JADYXP020000013">
    <property type="protein sequence ID" value="KAL0110934.1"/>
    <property type="molecule type" value="Genomic_DNA"/>
</dbReference>
<feature type="region of interest" description="Disordered" evidence="1">
    <location>
        <begin position="28"/>
        <end position="49"/>
    </location>
</feature>
<reference evidence="3 4" key="1">
    <citation type="submission" date="2023-03" db="EMBL/GenBank/DDBJ databases">
        <title>High recombination rates correlate with genetic variation in Cardiocondyla obscurior ants.</title>
        <authorList>
            <person name="Errbii M."/>
        </authorList>
    </citation>
    <scope>NUCLEOTIDE SEQUENCE [LARGE SCALE GENOMIC DNA]</scope>
    <source>
        <strain evidence="3">Alpha-2009</strain>
        <tissue evidence="3">Whole body</tissue>
    </source>
</reference>
<name>A0AAW2F4V1_9HYME</name>